<proteinExistence type="predicted"/>
<dbReference type="Gene3D" id="1.25.40.10">
    <property type="entry name" value="Tetratricopeptide repeat domain"/>
    <property type="match status" value="2"/>
</dbReference>
<evidence type="ECO:0000313" key="1">
    <source>
        <dbReference type="EMBL" id="NMF55819.1"/>
    </source>
</evidence>
<protein>
    <submittedName>
        <fullName evidence="1">Tetratricopeptide repeat protein</fullName>
    </submittedName>
</protein>
<dbReference type="EMBL" id="JABBCP010000003">
    <property type="protein sequence ID" value="NMF55819.1"/>
    <property type="molecule type" value="Genomic_DNA"/>
</dbReference>
<name>A0A7X9YIG0_9ACTN</name>
<evidence type="ECO:0000313" key="2">
    <source>
        <dbReference type="Proteomes" id="UP000546970"/>
    </source>
</evidence>
<dbReference type="AlphaFoldDB" id="A0A7X9YIG0"/>
<dbReference type="InterPro" id="IPR011990">
    <property type="entry name" value="TPR-like_helical_dom_sf"/>
</dbReference>
<dbReference type="SMART" id="SM00028">
    <property type="entry name" value="TPR"/>
    <property type="match status" value="4"/>
</dbReference>
<comment type="caution">
    <text evidence="1">The sequence shown here is derived from an EMBL/GenBank/DDBJ whole genome shotgun (WGS) entry which is preliminary data.</text>
</comment>
<reference evidence="1 2" key="1">
    <citation type="submission" date="2020-04" db="EMBL/GenBank/DDBJ databases">
        <title>Collinsella sp. KGMB02528 nov., an anaerobic actinobacterium isolated from human feces.</title>
        <authorList>
            <person name="Han K.-I."/>
            <person name="Eom M.K."/>
            <person name="Kim J.-S."/>
            <person name="Lee K.C."/>
            <person name="Suh M.K."/>
            <person name="Park S.-H."/>
            <person name="Lee J.H."/>
            <person name="Kang S.W."/>
            <person name="Park J.-E."/>
            <person name="Oh B.S."/>
            <person name="Yu S.Y."/>
            <person name="Choi S.-H."/>
            <person name="Lee D.H."/>
            <person name="Yoon H."/>
            <person name="Kim B.-Y."/>
            <person name="Lee J.H."/>
            <person name="Lee J.-S."/>
        </authorList>
    </citation>
    <scope>NUCLEOTIDE SEQUENCE [LARGE SCALE GENOMIC DNA]</scope>
    <source>
        <strain evidence="1 2">KGMB02528</strain>
    </source>
</reference>
<sequence length="235" mass="25881">MDIKDFYREVDGIYANEDWEAAEELFNTAMEQTVGDPEMHAVVQNEMGVCFMKRGMHLEAIDALSSAAAYFATAHGPKSNEVVSIKTNLARVYSAMAEHQKAREILMELCEVLGEDPSPLLYDACVGIGHESRLMSDFETAITYLERAKEVARAYGQGEPLIACLFDLGAVQFERGYRGEAVNALSEALDLCRQQGILDTEFGQGVQAFYDEMSKSACCGCSSSLAQDPITIENE</sequence>
<keyword evidence="2" id="KW-1185">Reference proteome</keyword>
<dbReference type="Pfam" id="PF13424">
    <property type="entry name" value="TPR_12"/>
    <property type="match status" value="2"/>
</dbReference>
<dbReference type="InterPro" id="IPR019734">
    <property type="entry name" value="TPR_rpt"/>
</dbReference>
<dbReference type="RefSeq" id="WP_169277466.1">
    <property type="nucleotide sequence ID" value="NZ_JABBCP010000003.1"/>
</dbReference>
<gene>
    <name evidence="1" type="ORF">HF320_05705</name>
</gene>
<dbReference type="SUPFAM" id="SSF48452">
    <property type="entry name" value="TPR-like"/>
    <property type="match status" value="1"/>
</dbReference>
<dbReference type="Proteomes" id="UP000546970">
    <property type="component" value="Unassembled WGS sequence"/>
</dbReference>
<organism evidence="1 2">
    <name type="scientific">Collinsella acetigenes</name>
    <dbReference type="NCBI Taxonomy" id="2713419"/>
    <lineage>
        <taxon>Bacteria</taxon>
        <taxon>Bacillati</taxon>
        <taxon>Actinomycetota</taxon>
        <taxon>Coriobacteriia</taxon>
        <taxon>Coriobacteriales</taxon>
        <taxon>Coriobacteriaceae</taxon>
        <taxon>Collinsella</taxon>
    </lineage>
</organism>
<accession>A0A7X9YIG0</accession>